<feature type="transmembrane region" description="Helical" evidence="1">
    <location>
        <begin position="142"/>
        <end position="165"/>
    </location>
</feature>
<keyword evidence="1" id="KW-0812">Transmembrane</keyword>
<name>A0A381RC79_9ZZZZ</name>
<gene>
    <name evidence="2" type="ORF">METZ01_LOCUS41678</name>
</gene>
<feature type="transmembrane region" description="Helical" evidence="1">
    <location>
        <begin position="78"/>
        <end position="95"/>
    </location>
</feature>
<dbReference type="InterPro" id="IPR046513">
    <property type="entry name" value="DUF6691"/>
</dbReference>
<evidence type="ECO:0008006" key="3">
    <source>
        <dbReference type="Google" id="ProtNLM"/>
    </source>
</evidence>
<feature type="transmembrane region" description="Helical" evidence="1">
    <location>
        <begin position="116"/>
        <end position="136"/>
    </location>
</feature>
<protein>
    <recommendedName>
        <fullName evidence="3">Sulphur transport domain-containing protein</fullName>
    </recommendedName>
</protein>
<feature type="transmembrane region" description="Helical" evidence="1">
    <location>
        <begin position="40"/>
        <end position="58"/>
    </location>
</feature>
<evidence type="ECO:0000313" key="2">
    <source>
        <dbReference type="EMBL" id="SUZ88824.1"/>
    </source>
</evidence>
<accession>A0A381RC79</accession>
<organism evidence="2">
    <name type="scientific">marine metagenome</name>
    <dbReference type="NCBI Taxonomy" id="408172"/>
    <lineage>
        <taxon>unclassified sequences</taxon>
        <taxon>metagenomes</taxon>
        <taxon>ecological metagenomes</taxon>
    </lineage>
</organism>
<evidence type="ECO:0000256" key="1">
    <source>
        <dbReference type="SAM" id="Phobius"/>
    </source>
</evidence>
<keyword evidence="1" id="KW-0472">Membrane</keyword>
<proteinExistence type="predicted"/>
<dbReference type="AlphaFoldDB" id="A0A381RC79"/>
<keyword evidence="1" id="KW-1133">Transmembrane helix</keyword>
<dbReference type="Pfam" id="PF20398">
    <property type="entry name" value="DUF6691"/>
    <property type="match status" value="1"/>
</dbReference>
<reference evidence="2" key="1">
    <citation type="submission" date="2018-05" db="EMBL/GenBank/DDBJ databases">
        <authorList>
            <person name="Lanie J.A."/>
            <person name="Ng W.-L."/>
            <person name="Kazmierczak K.M."/>
            <person name="Andrzejewski T.M."/>
            <person name="Davidsen T.M."/>
            <person name="Wayne K.J."/>
            <person name="Tettelin H."/>
            <person name="Glass J.I."/>
            <person name="Rusch D."/>
            <person name="Podicherti R."/>
            <person name="Tsui H.-C.T."/>
            <person name="Winkler M.E."/>
        </authorList>
    </citation>
    <scope>NUCLEOTIDE SEQUENCE</scope>
</reference>
<dbReference type="EMBL" id="UINC01001790">
    <property type="protein sequence ID" value="SUZ88824.1"/>
    <property type="molecule type" value="Genomic_DNA"/>
</dbReference>
<sequence length="171" mass="18968">MRYREIFGQLHNRDSYIYCNWNANSCNTSTIWDLHMNDKLISLFCGVIFGLGLVVSGMTNPSKVIGFLSITHNWDASLIFVMFGAILIFAPFFYFNKNKEFSSIGNQIDLPIKKAIDKRLVIGSSAFGIGWGLVGLCPGPAISALAFFDPIIIVFLASMALGIVVNNKLFE</sequence>